<gene>
    <name evidence="2" type="ORF">BHAP_2185</name>
</gene>
<dbReference type="AlphaFoldDB" id="A0A261FTJ0"/>
<organism evidence="2 3">
    <name type="scientific">Bifidobacterium hapali</name>
    <dbReference type="NCBI Taxonomy" id="1630172"/>
    <lineage>
        <taxon>Bacteria</taxon>
        <taxon>Bacillati</taxon>
        <taxon>Actinomycetota</taxon>
        <taxon>Actinomycetes</taxon>
        <taxon>Bifidobacteriales</taxon>
        <taxon>Bifidobacteriaceae</taxon>
        <taxon>Bifidobacterium</taxon>
    </lineage>
</organism>
<feature type="region of interest" description="Disordered" evidence="1">
    <location>
        <begin position="1"/>
        <end position="30"/>
    </location>
</feature>
<keyword evidence="3" id="KW-1185">Reference proteome</keyword>
<evidence type="ECO:0000313" key="3">
    <source>
        <dbReference type="Proteomes" id="UP000216074"/>
    </source>
</evidence>
<comment type="caution">
    <text evidence="2">The sequence shown here is derived from an EMBL/GenBank/DDBJ whole genome shotgun (WGS) entry which is preliminary data.</text>
</comment>
<name>A0A261FTJ0_9BIFI</name>
<accession>A0A261FTJ0</accession>
<proteinExistence type="predicted"/>
<sequence>MSIVDNDESKNNVIDMNDANNASGVGSSPV</sequence>
<dbReference type="Proteomes" id="UP000216074">
    <property type="component" value="Unassembled WGS sequence"/>
</dbReference>
<reference evidence="2 3" key="1">
    <citation type="journal article" date="2017" name="BMC Genomics">
        <title>Comparative genomic and phylogenomic analyses of the Bifidobacteriaceae family.</title>
        <authorList>
            <person name="Lugli G.A."/>
            <person name="Milani C."/>
            <person name="Turroni F."/>
            <person name="Duranti S."/>
            <person name="Mancabelli L."/>
            <person name="Mangifesta M."/>
            <person name="Ferrario C."/>
            <person name="Modesto M."/>
            <person name="Mattarelli P."/>
            <person name="Jiri K."/>
            <person name="van Sinderen D."/>
            <person name="Ventura M."/>
        </authorList>
    </citation>
    <scope>NUCLEOTIDE SEQUENCE [LARGE SCALE GENOMIC DNA]</scope>
    <source>
        <strain evidence="2 3">DSM 100202</strain>
    </source>
</reference>
<feature type="compositionally biased region" description="Polar residues" evidence="1">
    <location>
        <begin position="11"/>
        <end position="30"/>
    </location>
</feature>
<protein>
    <submittedName>
        <fullName evidence="2">Uncharacterized protein</fullName>
    </submittedName>
</protein>
<evidence type="ECO:0000256" key="1">
    <source>
        <dbReference type="SAM" id="MobiDB-lite"/>
    </source>
</evidence>
<evidence type="ECO:0000313" key="2">
    <source>
        <dbReference type="EMBL" id="OZG62086.1"/>
    </source>
</evidence>
<dbReference type="EMBL" id="MWWY01000052">
    <property type="protein sequence ID" value="OZG62086.1"/>
    <property type="molecule type" value="Genomic_DNA"/>
</dbReference>